<dbReference type="Gene3D" id="3.20.20.70">
    <property type="entry name" value="Aldolase class I"/>
    <property type="match status" value="1"/>
</dbReference>
<dbReference type="InterPro" id="IPR013785">
    <property type="entry name" value="Aldolase_TIM"/>
</dbReference>
<evidence type="ECO:0000313" key="3">
    <source>
        <dbReference type="Proteomes" id="UP001595444"/>
    </source>
</evidence>
<evidence type="ECO:0000313" key="2">
    <source>
        <dbReference type="EMBL" id="MFC3051244.1"/>
    </source>
</evidence>
<dbReference type="PANTHER" id="PTHR42966">
    <property type="entry name" value="N-ACETYLNEURAMINATE SYNTHASE"/>
    <property type="match status" value="1"/>
</dbReference>
<dbReference type="Pfam" id="PF03102">
    <property type="entry name" value="NeuB"/>
    <property type="match status" value="1"/>
</dbReference>
<dbReference type="SUPFAM" id="SSF51569">
    <property type="entry name" value="Aldolase"/>
    <property type="match status" value="1"/>
</dbReference>
<dbReference type="EMBL" id="JBHRSL010000002">
    <property type="protein sequence ID" value="MFC3051244.1"/>
    <property type="molecule type" value="Genomic_DNA"/>
</dbReference>
<accession>A0ABV7D289</accession>
<reference evidence="3" key="1">
    <citation type="journal article" date="2019" name="Int. J. Syst. Evol. Microbiol.">
        <title>The Global Catalogue of Microorganisms (GCM) 10K type strain sequencing project: providing services to taxonomists for standard genome sequencing and annotation.</title>
        <authorList>
            <consortium name="The Broad Institute Genomics Platform"/>
            <consortium name="The Broad Institute Genome Sequencing Center for Infectious Disease"/>
            <person name="Wu L."/>
            <person name="Ma J."/>
        </authorList>
    </citation>
    <scope>NUCLEOTIDE SEQUENCE [LARGE SCALE GENOMIC DNA]</scope>
    <source>
        <strain evidence="3">KCTC 62164</strain>
    </source>
</reference>
<keyword evidence="3" id="KW-1185">Reference proteome</keyword>
<dbReference type="Proteomes" id="UP001595444">
    <property type="component" value="Unassembled WGS sequence"/>
</dbReference>
<dbReference type="InterPro" id="IPR051690">
    <property type="entry name" value="PseI-like"/>
</dbReference>
<dbReference type="RefSeq" id="WP_194215824.1">
    <property type="nucleotide sequence ID" value="NZ_CP061205.1"/>
</dbReference>
<feature type="domain" description="PseI/NeuA/B-like" evidence="1">
    <location>
        <begin position="25"/>
        <end position="254"/>
    </location>
</feature>
<sequence length="287" mass="31912">MNSPYFIAEVSSNHARDLGRCIDFIKASAEIGCDAVKFQLFKIDELFAPEILSKSEEHRRRRQWELPLEFLPDLAKASADHGLAFTCTPFYLKAVEELDPHVSFFKIASYELPWDALIKACAATGKPLILSTGMATIDEIEHAVAVFHDAGGKGLTLLHCVSGYPTPIEFCNLAAIKTLRETFDVPVGWSDHSRNPVIVSQALNHWGASVVEFHLDLDEQGAEYASGHCWLPKEIAPVIAACRQLEAANGTGIKEPTPAEISDRIWRADPSDGLRPFLEMRREWAKK</sequence>
<dbReference type="PANTHER" id="PTHR42966:SF1">
    <property type="entry name" value="SIALIC ACID SYNTHASE"/>
    <property type="match status" value="1"/>
</dbReference>
<dbReference type="InterPro" id="IPR013132">
    <property type="entry name" value="PseI/NeuA/B-like_N"/>
</dbReference>
<comment type="caution">
    <text evidence="2">The sequence shown here is derived from an EMBL/GenBank/DDBJ whole genome shotgun (WGS) entry which is preliminary data.</text>
</comment>
<organism evidence="2 3">
    <name type="scientific">Kordiimonas pumila</name>
    <dbReference type="NCBI Taxonomy" id="2161677"/>
    <lineage>
        <taxon>Bacteria</taxon>
        <taxon>Pseudomonadati</taxon>
        <taxon>Pseudomonadota</taxon>
        <taxon>Alphaproteobacteria</taxon>
        <taxon>Kordiimonadales</taxon>
        <taxon>Kordiimonadaceae</taxon>
        <taxon>Kordiimonas</taxon>
    </lineage>
</organism>
<gene>
    <name evidence="2" type="ORF">ACFOKA_04930</name>
</gene>
<proteinExistence type="predicted"/>
<evidence type="ECO:0000259" key="1">
    <source>
        <dbReference type="Pfam" id="PF03102"/>
    </source>
</evidence>
<protein>
    <submittedName>
        <fullName evidence="2">N-acetylneuraminate synthase family protein</fullName>
    </submittedName>
</protein>
<name>A0ABV7D289_9PROT</name>